<accession>A0ABQ5BBU4</accession>
<evidence type="ECO:0000313" key="1">
    <source>
        <dbReference type="EMBL" id="GJT11582.1"/>
    </source>
</evidence>
<evidence type="ECO:0000313" key="2">
    <source>
        <dbReference type="Proteomes" id="UP001151760"/>
    </source>
</evidence>
<gene>
    <name evidence="1" type="ORF">Tco_0858624</name>
</gene>
<dbReference type="Proteomes" id="UP001151760">
    <property type="component" value="Unassembled WGS sequence"/>
</dbReference>
<dbReference type="EMBL" id="BQNB010013078">
    <property type="protein sequence ID" value="GJT11582.1"/>
    <property type="molecule type" value="Genomic_DNA"/>
</dbReference>
<proteinExistence type="predicted"/>
<sequence>MIKYSSGQDEEYVAVKEDKYEDLTSKSEDAWRAYQEIFRMMDEGWMDLTEKKSTMLVKYLQSGNLEVLKS</sequence>
<name>A0ABQ5BBU4_9ASTR</name>
<reference evidence="1" key="2">
    <citation type="submission" date="2022-01" db="EMBL/GenBank/DDBJ databases">
        <authorList>
            <person name="Yamashiro T."/>
            <person name="Shiraishi A."/>
            <person name="Satake H."/>
            <person name="Nakayama K."/>
        </authorList>
    </citation>
    <scope>NUCLEOTIDE SEQUENCE</scope>
</reference>
<reference evidence="1" key="1">
    <citation type="journal article" date="2022" name="Int. J. Mol. Sci.">
        <title>Draft Genome of Tanacetum Coccineum: Genomic Comparison of Closely Related Tanacetum-Family Plants.</title>
        <authorList>
            <person name="Yamashiro T."/>
            <person name="Shiraishi A."/>
            <person name="Nakayama K."/>
            <person name="Satake H."/>
        </authorList>
    </citation>
    <scope>NUCLEOTIDE SEQUENCE</scope>
</reference>
<comment type="caution">
    <text evidence="1">The sequence shown here is derived from an EMBL/GenBank/DDBJ whole genome shotgun (WGS) entry which is preliminary data.</text>
</comment>
<keyword evidence="2" id="KW-1185">Reference proteome</keyword>
<protein>
    <submittedName>
        <fullName evidence="1">Uncharacterized protein</fullName>
    </submittedName>
</protein>
<organism evidence="1 2">
    <name type="scientific">Tanacetum coccineum</name>
    <dbReference type="NCBI Taxonomy" id="301880"/>
    <lineage>
        <taxon>Eukaryota</taxon>
        <taxon>Viridiplantae</taxon>
        <taxon>Streptophyta</taxon>
        <taxon>Embryophyta</taxon>
        <taxon>Tracheophyta</taxon>
        <taxon>Spermatophyta</taxon>
        <taxon>Magnoliopsida</taxon>
        <taxon>eudicotyledons</taxon>
        <taxon>Gunneridae</taxon>
        <taxon>Pentapetalae</taxon>
        <taxon>asterids</taxon>
        <taxon>campanulids</taxon>
        <taxon>Asterales</taxon>
        <taxon>Asteraceae</taxon>
        <taxon>Asteroideae</taxon>
        <taxon>Anthemideae</taxon>
        <taxon>Anthemidinae</taxon>
        <taxon>Tanacetum</taxon>
    </lineage>
</organism>